<proteinExistence type="predicted"/>
<comment type="caution">
    <text evidence="1">The sequence shown here is derived from an EMBL/GenBank/DDBJ whole genome shotgun (WGS) entry which is preliminary data.</text>
</comment>
<gene>
    <name evidence="1" type="ORF">JYZ213_LOCUS30092</name>
    <name evidence="2" type="ORF">OXD698_LOCUS27992</name>
</gene>
<dbReference type="Proteomes" id="UP000663845">
    <property type="component" value="Unassembled WGS sequence"/>
</dbReference>
<dbReference type="AlphaFoldDB" id="A0A815AQE0"/>
<organism evidence="1 3">
    <name type="scientific">Adineta steineri</name>
    <dbReference type="NCBI Taxonomy" id="433720"/>
    <lineage>
        <taxon>Eukaryota</taxon>
        <taxon>Metazoa</taxon>
        <taxon>Spiralia</taxon>
        <taxon>Gnathifera</taxon>
        <taxon>Rotifera</taxon>
        <taxon>Eurotatoria</taxon>
        <taxon>Bdelloidea</taxon>
        <taxon>Adinetida</taxon>
        <taxon>Adinetidae</taxon>
        <taxon>Adineta</taxon>
    </lineage>
</organism>
<dbReference type="SUPFAM" id="SSF52540">
    <property type="entry name" value="P-loop containing nucleoside triphosphate hydrolases"/>
    <property type="match status" value="1"/>
</dbReference>
<dbReference type="InterPro" id="IPR027417">
    <property type="entry name" value="P-loop_NTPase"/>
</dbReference>
<name>A0A815AQE0_9BILA</name>
<dbReference type="EMBL" id="CAJOAZ010002961">
    <property type="protein sequence ID" value="CAF3974009.1"/>
    <property type="molecule type" value="Genomic_DNA"/>
</dbReference>
<protein>
    <submittedName>
        <fullName evidence="1">Uncharacterized protein</fullName>
    </submittedName>
</protein>
<sequence length="119" mass="14017">MKNNPTVISEMLFSYKHNKRCNSLNPGQTSAIVNNRIGSYFFRIRSYLIVYEVRNNRPGHITVIATINRQRLYDLPLYLRTQFKHEVLTNTPDADERFDILGKYTENLQLDDDDRILPP</sequence>
<reference evidence="1" key="1">
    <citation type="submission" date="2021-02" db="EMBL/GenBank/DDBJ databases">
        <authorList>
            <person name="Nowell W R."/>
        </authorList>
    </citation>
    <scope>NUCLEOTIDE SEQUENCE</scope>
</reference>
<dbReference type="Proteomes" id="UP000663844">
    <property type="component" value="Unassembled WGS sequence"/>
</dbReference>
<dbReference type="EMBL" id="CAJNOG010000473">
    <property type="protein sequence ID" value="CAF1259855.1"/>
    <property type="molecule type" value="Genomic_DNA"/>
</dbReference>
<evidence type="ECO:0000313" key="3">
    <source>
        <dbReference type="Proteomes" id="UP000663845"/>
    </source>
</evidence>
<accession>A0A815AQE0</accession>
<evidence type="ECO:0000313" key="1">
    <source>
        <dbReference type="EMBL" id="CAF1259855.1"/>
    </source>
</evidence>
<evidence type="ECO:0000313" key="2">
    <source>
        <dbReference type="EMBL" id="CAF3974009.1"/>
    </source>
</evidence>